<dbReference type="EMBL" id="JAJKBJ010000002">
    <property type="protein sequence ID" value="MCL9683094.1"/>
    <property type="molecule type" value="Genomic_DNA"/>
</dbReference>
<evidence type="ECO:0000256" key="1">
    <source>
        <dbReference type="SAM" id="Phobius"/>
    </source>
</evidence>
<feature type="transmembrane region" description="Helical" evidence="1">
    <location>
        <begin position="59"/>
        <end position="82"/>
    </location>
</feature>
<keyword evidence="1" id="KW-1133">Transmembrane helix</keyword>
<evidence type="ECO:0000313" key="2">
    <source>
        <dbReference type="EMBL" id="MCL9683094.1"/>
    </source>
</evidence>
<organism evidence="2 3">
    <name type="scientific">Legionella maioricensis</name>
    <dbReference type="NCBI Taxonomy" id="2896528"/>
    <lineage>
        <taxon>Bacteria</taxon>
        <taxon>Pseudomonadati</taxon>
        <taxon>Pseudomonadota</taxon>
        <taxon>Gammaproteobacteria</taxon>
        <taxon>Legionellales</taxon>
        <taxon>Legionellaceae</taxon>
        <taxon>Legionella</taxon>
    </lineage>
</organism>
<feature type="transmembrane region" description="Helical" evidence="1">
    <location>
        <begin position="21"/>
        <end position="39"/>
    </location>
</feature>
<sequence length="165" mass="18095">MTHVQQSIANFKERMKTTFQVSLSPWSLLYGLFTVDGSGDYGFIFKFGALFFGITSSPVLLAAGVITVGLGIVAGIVQSFIFPFQLLASQIQDTFSPLPTVTPSKAYPLTQVQNCDAEKSLEQDQVPGHFSSLFEMKNPHEELGKKHLMEQDTSEDSASVAQRVL</sequence>
<evidence type="ECO:0000313" key="3">
    <source>
        <dbReference type="Proteomes" id="UP001139721"/>
    </source>
</evidence>
<dbReference type="RefSeq" id="WP_250420609.1">
    <property type="nucleotide sequence ID" value="NZ_JAJKBJ010000002.1"/>
</dbReference>
<name>A0A9X2CY89_9GAMM</name>
<dbReference type="Proteomes" id="UP001139721">
    <property type="component" value="Unassembled WGS sequence"/>
</dbReference>
<reference evidence="2" key="1">
    <citation type="submission" date="2021-11" db="EMBL/GenBank/DDBJ databases">
        <title>Legionella maioricencis sp. nov., a new species isolated from hot water samples in Mallorca.</title>
        <authorList>
            <person name="Crespi S."/>
            <person name="Drasar V."/>
            <person name="Salva-Serra F."/>
            <person name="Jaen-Luchoro D."/>
            <person name="Pineiro-Iglesias B."/>
            <person name="Aliaga F."/>
            <person name="Fernandez-Juarez V."/>
            <person name="Coll G."/>
            <person name="Moore E.R.B."/>
            <person name="Bennasar-Figueras A."/>
        </authorList>
    </citation>
    <scope>NUCLEOTIDE SEQUENCE</scope>
    <source>
        <strain evidence="2">HCPI-6</strain>
    </source>
</reference>
<dbReference type="AlphaFoldDB" id="A0A9X2CY89"/>
<comment type="caution">
    <text evidence="2">The sequence shown here is derived from an EMBL/GenBank/DDBJ whole genome shotgun (WGS) entry which is preliminary data.</text>
</comment>
<gene>
    <name evidence="2" type="ORF">LOX96_03215</name>
</gene>
<protein>
    <submittedName>
        <fullName evidence="2">Uncharacterized protein</fullName>
    </submittedName>
</protein>
<keyword evidence="1" id="KW-0472">Membrane</keyword>
<keyword evidence="3" id="KW-1185">Reference proteome</keyword>
<proteinExistence type="predicted"/>
<accession>A0A9X2CY89</accession>
<keyword evidence="1" id="KW-0812">Transmembrane</keyword>